<protein>
    <submittedName>
        <fullName evidence="2">Uncharacterized protein</fullName>
    </submittedName>
</protein>
<evidence type="ECO:0000256" key="1">
    <source>
        <dbReference type="SAM" id="MobiDB-lite"/>
    </source>
</evidence>
<feature type="compositionally biased region" description="Polar residues" evidence="1">
    <location>
        <begin position="94"/>
        <end position="104"/>
    </location>
</feature>
<name>W9RG56_9ROSA</name>
<organism evidence="2 3">
    <name type="scientific">Morus notabilis</name>
    <dbReference type="NCBI Taxonomy" id="981085"/>
    <lineage>
        <taxon>Eukaryota</taxon>
        <taxon>Viridiplantae</taxon>
        <taxon>Streptophyta</taxon>
        <taxon>Embryophyta</taxon>
        <taxon>Tracheophyta</taxon>
        <taxon>Spermatophyta</taxon>
        <taxon>Magnoliopsida</taxon>
        <taxon>eudicotyledons</taxon>
        <taxon>Gunneridae</taxon>
        <taxon>Pentapetalae</taxon>
        <taxon>rosids</taxon>
        <taxon>fabids</taxon>
        <taxon>Rosales</taxon>
        <taxon>Moraceae</taxon>
        <taxon>Moreae</taxon>
        <taxon>Morus</taxon>
    </lineage>
</organism>
<evidence type="ECO:0000313" key="3">
    <source>
        <dbReference type="Proteomes" id="UP000030645"/>
    </source>
</evidence>
<gene>
    <name evidence="2" type="ORF">L484_026085</name>
</gene>
<evidence type="ECO:0000313" key="2">
    <source>
        <dbReference type="EMBL" id="EXB75609.1"/>
    </source>
</evidence>
<reference evidence="3" key="1">
    <citation type="submission" date="2013-01" db="EMBL/GenBank/DDBJ databases">
        <title>Draft Genome Sequence of a Mulberry Tree, Morus notabilis C.K. Schneid.</title>
        <authorList>
            <person name="He N."/>
            <person name="Zhao S."/>
        </authorList>
    </citation>
    <scope>NUCLEOTIDE SEQUENCE</scope>
</reference>
<feature type="region of interest" description="Disordered" evidence="1">
    <location>
        <begin position="1"/>
        <end position="77"/>
    </location>
</feature>
<dbReference type="EMBL" id="KE344683">
    <property type="protein sequence ID" value="EXB75609.1"/>
    <property type="molecule type" value="Genomic_DNA"/>
</dbReference>
<sequence>MKPPHSSPLSICSGEEAPPSSMASGAANRNGIGHRGGVKLDRPALNLGTLSFKSRLPPSPHSSGSTDYQLRGRRKLPTRLDREAQRLENENMKMKTSFNRFQKV</sequence>
<dbReference type="AlphaFoldDB" id="W9RG56"/>
<dbReference type="Proteomes" id="UP000030645">
    <property type="component" value="Unassembled WGS sequence"/>
</dbReference>
<accession>W9RG56</accession>
<proteinExistence type="predicted"/>
<feature type="region of interest" description="Disordered" evidence="1">
    <location>
        <begin position="85"/>
        <end position="104"/>
    </location>
</feature>
<keyword evidence="3" id="KW-1185">Reference proteome</keyword>